<dbReference type="Proteomes" id="UP001159641">
    <property type="component" value="Unassembled WGS sequence"/>
</dbReference>
<comment type="caution">
    <text evidence="2">The sequence shown here is derived from an EMBL/GenBank/DDBJ whole genome shotgun (WGS) entry which is preliminary data.</text>
</comment>
<organism evidence="2 3">
    <name type="scientific">Eschrichtius robustus</name>
    <name type="common">California gray whale</name>
    <name type="synonym">Eschrichtius gibbosus</name>
    <dbReference type="NCBI Taxonomy" id="9764"/>
    <lineage>
        <taxon>Eukaryota</taxon>
        <taxon>Metazoa</taxon>
        <taxon>Chordata</taxon>
        <taxon>Craniata</taxon>
        <taxon>Vertebrata</taxon>
        <taxon>Euteleostomi</taxon>
        <taxon>Mammalia</taxon>
        <taxon>Eutheria</taxon>
        <taxon>Laurasiatheria</taxon>
        <taxon>Artiodactyla</taxon>
        <taxon>Whippomorpha</taxon>
        <taxon>Cetacea</taxon>
        <taxon>Mysticeti</taxon>
        <taxon>Eschrichtiidae</taxon>
        <taxon>Eschrichtius</taxon>
    </lineage>
</organism>
<accession>A0AB34GUM9</accession>
<evidence type="ECO:0000313" key="3">
    <source>
        <dbReference type="Proteomes" id="UP001159641"/>
    </source>
</evidence>
<name>A0AB34GUM9_ESCRO</name>
<feature type="region of interest" description="Disordered" evidence="1">
    <location>
        <begin position="42"/>
        <end position="69"/>
    </location>
</feature>
<keyword evidence="3" id="KW-1185">Reference proteome</keyword>
<gene>
    <name evidence="2" type="ORF">J1605_009782</name>
</gene>
<dbReference type="PANTHER" id="PTHR17469">
    <property type="entry name" value="SPERM SPECIFIC ANTIGEN 2-RELATED"/>
    <property type="match status" value="1"/>
</dbReference>
<protein>
    <submittedName>
        <fullName evidence="2">Uncharacterized protein</fullName>
    </submittedName>
</protein>
<evidence type="ECO:0000313" key="2">
    <source>
        <dbReference type="EMBL" id="KAJ8783174.1"/>
    </source>
</evidence>
<sequence>MTNKQDQSHLSLSAEHWSLQACDDLTPCDPRQALLSKQWPHSSMLAKQAPPSCVSEGSVKDRTQKENSLQTNKLKSLSCLAGKAPDSFEMEEVSVLNL</sequence>
<evidence type="ECO:0000256" key="1">
    <source>
        <dbReference type="SAM" id="MobiDB-lite"/>
    </source>
</evidence>
<proteinExistence type="predicted"/>
<dbReference type="InterPro" id="IPR043444">
    <property type="entry name" value="TESPA1-like"/>
</dbReference>
<reference evidence="2 3" key="1">
    <citation type="submission" date="2022-11" db="EMBL/GenBank/DDBJ databases">
        <title>Whole genome sequence of Eschrichtius robustus ER-17-0199.</title>
        <authorList>
            <person name="Bruniche-Olsen A."/>
            <person name="Black A.N."/>
            <person name="Fields C.J."/>
            <person name="Walden K."/>
            <person name="Dewoody J.A."/>
        </authorList>
    </citation>
    <scope>NUCLEOTIDE SEQUENCE [LARGE SCALE GENOMIC DNA]</scope>
    <source>
        <strain evidence="2">ER-17-0199</strain>
        <tissue evidence="2">Blubber</tissue>
    </source>
</reference>
<dbReference type="EMBL" id="JAIQCJ010002089">
    <property type="protein sequence ID" value="KAJ8783174.1"/>
    <property type="molecule type" value="Genomic_DNA"/>
</dbReference>
<dbReference type="AlphaFoldDB" id="A0AB34GUM9"/>
<dbReference type="PANTHER" id="PTHR17469:SF14">
    <property type="entry name" value="PROTEIN ITPRID1"/>
    <property type="match status" value="1"/>
</dbReference>